<dbReference type="InterPro" id="IPR000014">
    <property type="entry name" value="PAS"/>
</dbReference>
<dbReference type="Pfam" id="PF00072">
    <property type="entry name" value="Response_reg"/>
    <property type="match status" value="1"/>
</dbReference>
<dbReference type="STRING" id="74348.SAMN04488523_109182"/>
<dbReference type="InterPro" id="IPR003594">
    <property type="entry name" value="HATPase_dom"/>
</dbReference>
<dbReference type="Proteomes" id="UP000198977">
    <property type="component" value="Unassembled WGS sequence"/>
</dbReference>
<dbReference type="PRINTS" id="PR00344">
    <property type="entry name" value="BCTRLSENSOR"/>
</dbReference>
<evidence type="ECO:0000256" key="4">
    <source>
        <dbReference type="PROSITE-ProRule" id="PRU00169"/>
    </source>
</evidence>
<keyword evidence="5" id="KW-0812">Transmembrane</keyword>
<dbReference type="InterPro" id="IPR036890">
    <property type="entry name" value="HATPase_C_sf"/>
</dbReference>
<dbReference type="Gene3D" id="3.30.565.10">
    <property type="entry name" value="Histidine kinase-like ATPase, C-terminal domain"/>
    <property type="match status" value="1"/>
</dbReference>
<evidence type="ECO:0000256" key="1">
    <source>
        <dbReference type="ARBA" id="ARBA00000085"/>
    </source>
</evidence>
<keyword evidence="3 4" id="KW-0597">Phosphoprotein</keyword>
<proteinExistence type="predicted"/>
<feature type="domain" description="Histidine kinase" evidence="6">
    <location>
        <begin position="407"/>
        <end position="630"/>
    </location>
</feature>
<comment type="catalytic activity">
    <reaction evidence="1">
        <text>ATP + protein L-histidine = ADP + protein N-phospho-L-histidine.</text>
        <dbReference type="EC" id="2.7.13.3"/>
    </reaction>
</comment>
<dbReference type="SUPFAM" id="SSF52172">
    <property type="entry name" value="CheY-like"/>
    <property type="match status" value="1"/>
</dbReference>
<dbReference type="PROSITE" id="PS50110">
    <property type="entry name" value="RESPONSE_REGULATORY"/>
    <property type="match status" value="1"/>
</dbReference>
<keyword evidence="5" id="KW-1133">Transmembrane helix</keyword>
<evidence type="ECO:0000259" key="6">
    <source>
        <dbReference type="PROSITE" id="PS50109"/>
    </source>
</evidence>
<evidence type="ECO:0000256" key="3">
    <source>
        <dbReference type="ARBA" id="ARBA00022553"/>
    </source>
</evidence>
<dbReference type="InterPro" id="IPR036097">
    <property type="entry name" value="HisK_dim/P_sf"/>
</dbReference>
<evidence type="ECO:0000259" key="7">
    <source>
        <dbReference type="PROSITE" id="PS50110"/>
    </source>
</evidence>
<dbReference type="Gene3D" id="3.30.450.20">
    <property type="entry name" value="PAS domain"/>
    <property type="match status" value="1"/>
</dbReference>
<feature type="transmembrane region" description="Helical" evidence="5">
    <location>
        <begin position="48"/>
        <end position="67"/>
    </location>
</feature>
<feature type="transmembrane region" description="Helical" evidence="5">
    <location>
        <begin position="25"/>
        <end position="42"/>
    </location>
</feature>
<dbReference type="InterPro" id="IPR001789">
    <property type="entry name" value="Sig_transdc_resp-reg_receiver"/>
</dbReference>
<dbReference type="PROSITE" id="PS50109">
    <property type="entry name" value="HIS_KIN"/>
    <property type="match status" value="1"/>
</dbReference>
<dbReference type="GO" id="GO:0000155">
    <property type="term" value="F:phosphorelay sensor kinase activity"/>
    <property type="evidence" value="ECO:0007669"/>
    <property type="project" value="InterPro"/>
</dbReference>
<dbReference type="SMART" id="SM00448">
    <property type="entry name" value="REC"/>
    <property type="match status" value="1"/>
</dbReference>
<dbReference type="SUPFAM" id="SSF55874">
    <property type="entry name" value="ATPase domain of HSP90 chaperone/DNA topoisomerase II/histidine kinase"/>
    <property type="match status" value="1"/>
</dbReference>
<keyword evidence="8" id="KW-0418">Kinase</keyword>
<dbReference type="InterPro" id="IPR003661">
    <property type="entry name" value="HisK_dim/P_dom"/>
</dbReference>
<protein>
    <recommendedName>
        <fullName evidence="2">histidine kinase</fullName>
        <ecNumber evidence="2">2.7.13.3</ecNumber>
    </recommendedName>
</protein>
<organism evidence="8 9">
    <name type="scientific">Sulfitobacter brevis</name>
    <dbReference type="NCBI Taxonomy" id="74348"/>
    <lineage>
        <taxon>Bacteria</taxon>
        <taxon>Pseudomonadati</taxon>
        <taxon>Pseudomonadota</taxon>
        <taxon>Alphaproteobacteria</taxon>
        <taxon>Rhodobacterales</taxon>
        <taxon>Roseobacteraceae</taxon>
        <taxon>Sulfitobacter</taxon>
    </lineage>
</organism>
<dbReference type="AlphaFoldDB" id="A0A1I2CQB8"/>
<reference evidence="8 9" key="1">
    <citation type="submission" date="2016-10" db="EMBL/GenBank/DDBJ databases">
        <authorList>
            <person name="de Groot N.N."/>
        </authorList>
    </citation>
    <scope>NUCLEOTIDE SEQUENCE [LARGE SCALE GENOMIC DNA]</scope>
    <source>
        <strain evidence="8 9">DSM 11443</strain>
    </source>
</reference>
<dbReference type="SUPFAM" id="SSF47384">
    <property type="entry name" value="Homodimeric domain of signal transducing histidine kinase"/>
    <property type="match status" value="1"/>
</dbReference>
<dbReference type="NCBIfam" id="TIGR00229">
    <property type="entry name" value="sensory_box"/>
    <property type="match status" value="1"/>
</dbReference>
<dbReference type="Gene3D" id="1.10.287.130">
    <property type="match status" value="1"/>
</dbReference>
<keyword evidence="9" id="KW-1185">Reference proteome</keyword>
<dbReference type="CDD" id="cd00082">
    <property type="entry name" value="HisKA"/>
    <property type="match status" value="1"/>
</dbReference>
<evidence type="ECO:0000313" key="9">
    <source>
        <dbReference type="Proteomes" id="UP000198977"/>
    </source>
</evidence>
<sequence>MQQAAPIIVASAEPMPGPSPELKRVRTLIVLAVVLGTSALLVPHQLVALGLTATAATLIVLAWALGIRSRASSRKKMLDFNAVLKFIEKDCASAFVTSSDGRILSRNDIARDEFPDLEHDTLAAALQTTFANPSGIIFRLQSKAGHTGAAREDIVTRSGHVRLSVHEMERHKYIWRFEKMVDQQTRRNRPDAVNLPMITVGRTGAILFMNDAARALIGSRIKSLDRLFTNLPPVSGSVTEISTTLGKRNVILSEVAAGAGRRALYLLPASPGDVGDVGWHAFEDLPVPLIKVSPEGAVTAFNATASRLIGVSLETDVNLSKLMEGLGRPIADWLADTLAGKLVQKSEFLRLTREDREVFVQVSLNRVTENGAPALIAVLSDATELKTLEAQFVQSQKMQAIGQLAGGVAHDFNNLLTAISGHCDLLLLRHDQGDPDYADLMQINQNANRAAALVGQLLAFSRKQTLRPETLDLRDTLADLTHLLNRLVGEKVTLTLSHDPVLQPIRADKRQLEQVLMNLVVNARDAMPAGGEIKIITECLDLIEPLTRDRVTMPTGRYVTVQVCDDGVGIAPDKLQKVFEPFFTTKRTGEGTGLGLSTAYGIIKQTGGFIFVDSKVGAGTVFTLYFPVLDAPELTTSVVRAPTPHPLLGQADGVVLLVEDEASVRAFASRALKLRGYTVLEAESAEAALKTLEDQNLVIDVFVTDVVMPGMDGPTWVREALKARPEVRVVFVSGYAEDSFGESQRKIPNSVFLPKPFSLSDLTETVHNQLH</sequence>
<evidence type="ECO:0000256" key="5">
    <source>
        <dbReference type="SAM" id="Phobius"/>
    </source>
</evidence>
<dbReference type="InterPro" id="IPR035965">
    <property type="entry name" value="PAS-like_dom_sf"/>
</dbReference>
<dbReference type="Pfam" id="PF00512">
    <property type="entry name" value="HisKA"/>
    <property type="match status" value="1"/>
</dbReference>
<keyword evidence="5" id="KW-0472">Membrane</keyword>
<gene>
    <name evidence="8" type="ORF">SAMN04488523_109182</name>
</gene>
<dbReference type="SMART" id="SM00388">
    <property type="entry name" value="HisKA"/>
    <property type="match status" value="1"/>
</dbReference>
<feature type="domain" description="Response regulatory" evidence="7">
    <location>
        <begin position="654"/>
        <end position="770"/>
    </location>
</feature>
<feature type="modified residue" description="4-aspartylphosphate" evidence="4">
    <location>
        <position position="705"/>
    </location>
</feature>
<dbReference type="SMART" id="SM00387">
    <property type="entry name" value="HATPase_c"/>
    <property type="match status" value="1"/>
</dbReference>
<dbReference type="Gene3D" id="3.40.50.2300">
    <property type="match status" value="1"/>
</dbReference>
<dbReference type="EC" id="2.7.13.3" evidence="2"/>
<name>A0A1I2CQB8_9RHOB</name>
<dbReference type="EMBL" id="FOMW01000009">
    <property type="protein sequence ID" value="SFE69983.1"/>
    <property type="molecule type" value="Genomic_DNA"/>
</dbReference>
<dbReference type="InterPro" id="IPR004358">
    <property type="entry name" value="Sig_transdc_His_kin-like_C"/>
</dbReference>
<evidence type="ECO:0000256" key="2">
    <source>
        <dbReference type="ARBA" id="ARBA00012438"/>
    </source>
</evidence>
<dbReference type="SUPFAM" id="SSF55785">
    <property type="entry name" value="PYP-like sensor domain (PAS domain)"/>
    <property type="match status" value="1"/>
</dbReference>
<dbReference type="Pfam" id="PF02518">
    <property type="entry name" value="HATPase_c"/>
    <property type="match status" value="1"/>
</dbReference>
<dbReference type="PANTHER" id="PTHR43065">
    <property type="entry name" value="SENSOR HISTIDINE KINASE"/>
    <property type="match status" value="1"/>
</dbReference>
<dbReference type="InterPro" id="IPR011006">
    <property type="entry name" value="CheY-like_superfamily"/>
</dbReference>
<evidence type="ECO:0000313" key="8">
    <source>
        <dbReference type="EMBL" id="SFE69983.1"/>
    </source>
</evidence>
<keyword evidence="8" id="KW-0808">Transferase</keyword>
<dbReference type="InterPro" id="IPR005467">
    <property type="entry name" value="His_kinase_dom"/>
</dbReference>
<accession>A0A1I2CQB8</accession>
<dbReference type="PANTHER" id="PTHR43065:SF42">
    <property type="entry name" value="TWO-COMPONENT SENSOR PPRA"/>
    <property type="match status" value="1"/>
</dbReference>
<dbReference type="FunFam" id="1.10.287.130:FF:000037">
    <property type="entry name" value="Hybrid sensor histidine kinase/response regulator"/>
    <property type="match status" value="1"/>
</dbReference>